<keyword evidence="2" id="KW-0479">Metal-binding</keyword>
<sequence>MVAATLDNRPREERELRDIYGDLDESAPLAVFVDPSTDKESTHVHKLLLMFSYDSADSGTRKGVAMLERNLAPPLLKVTKILAQYGYRGRANRHKTHKSYIRIHQTAPQAGTVNYDMDEQDEAWLGWLNRQWTAAHVLPEALEIAMSALESWWGTLEAHMKRVAPNSMQDTSTTLNLDADLNSYGSDDGTAGAGSLFEQRCAVCNDLECDNANAIVFCDGCNIAVHQECYGIAFIPEGHWYCRRCMVSRGMPVSCTFCPSKTGAFKQLDNGLWSHVVCALWISEVYFANPTYMEPIEGVDHIPKNRWKLLCYICKQRLGACIQCSNRNCFLAYHVTCAKRAGSYMAMEKGVLGAVASLSTLKSYCDKHGPSDWDRTRVAIGIAQTRRFFRDCHRLNKQNDRLAFRRQQQNRQNSFKWKTETGTPIAPQKFVDDLVPILVSLNARVDQQPLRTLRGAALEKSAARPPEKDVKYACAAICRYWCLKREAKSGAALVQHNTCNHERNIVELAHKSDAKQKLQKVTFGESLQRDLRHLIALCGLAKTRQVLMKQQADHAFEAANLAYFPVSTVALQMLRALNLESANFLATSTLHQFLQELALHRMNTSQAIDAKFRRSMESIAVFNSQSTLKRFVSVQLRKWEESILPVLREVEQGNRNIPFVAVEGLECAIKPWNAKKVLESEELSEIEDDPFSNPATDLAFKKFVHQGNIH</sequence>
<proteinExistence type="predicted"/>
<keyword evidence="6" id="KW-0539">Nucleus</keyword>
<dbReference type="GO" id="GO:0005634">
    <property type="term" value="C:nucleus"/>
    <property type="evidence" value="ECO:0007669"/>
    <property type="project" value="UniProtKB-SubCell"/>
</dbReference>
<evidence type="ECO:0000256" key="5">
    <source>
        <dbReference type="ARBA" id="ARBA00022833"/>
    </source>
</evidence>
<dbReference type="GO" id="GO:0006357">
    <property type="term" value="P:regulation of transcription by RNA polymerase II"/>
    <property type="evidence" value="ECO:0007669"/>
    <property type="project" value="TreeGrafter"/>
</dbReference>
<accession>A0A4P9ZC65</accession>
<dbReference type="Pfam" id="PF13831">
    <property type="entry name" value="PHD_2"/>
    <property type="match status" value="1"/>
</dbReference>
<dbReference type="Pfam" id="PF10513">
    <property type="entry name" value="EPL1"/>
    <property type="match status" value="1"/>
</dbReference>
<dbReference type="SMART" id="SM00249">
    <property type="entry name" value="PHD"/>
    <property type="match status" value="2"/>
</dbReference>
<evidence type="ECO:0000313" key="10">
    <source>
        <dbReference type="EMBL" id="RKP30467.1"/>
    </source>
</evidence>
<dbReference type="SUPFAM" id="SSF57903">
    <property type="entry name" value="FYVE/PHD zinc finger"/>
    <property type="match status" value="1"/>
</dbReference>
<evidence type="ECO:0000259" key="9">
    <source>
        <dbReference type="PROSITE" id="PS51805"/>
    </source>
</evidence>
<feature type="domain" description="PHD-type" evidence="9">
    <location>
        <begin position="252"/>
        <end position="369"/>
    </location>
</feature>
<keyword evidence="3" id="KW-0677">Repeat</keyword>
<dbReference type="GO" id="GO:0008270">
    <property type="term" value="F:zinc ion binding"/>
    <property type="evidence" value="ECO:0007669"/>
    <property type="project" value="UniProtKB-KW"/>
</dbReference>
<dbReference type="PANTHER" id="PTHR13793:SF107">
    <property type="entry name" value="BROMODOMAIN-CONTAINING PROTEIN HOMOLOG"/>
    <property type="match status" value="1"/>
</dbReference>
<keyword evidence="11" id="KW-1185">Reference proteome</keyword>
<dbReference type="InterPro" id="IPR019542">
    <property type="entry name" value="Enhancer_polycomb-like_N"/>
</dbReference>
<keyword evidence="5" id="KW-0862">Zinc</keyword>
<keyword evidence="4 7" id="KW-0863">Zinc-finger</keyword>
<dbReference type="FunFam" id="3.30.40.10:FF:000007">
    <property type="entry name" value="Bromodomain containing 1, isoform CRA_b"/>
    <property type="match status" value="1"/>
</dbReference>
<dbReference type="InterPro" id="IPR013083">
    <property type="entry name" value="Znf_RING/FYVE/PHD"/>
</dbReference>
<dbReference type="OrthoDB" id="20839at2759"/>
<dbReference type="InterPro" id="IPR019786">
    <property type="entry name" value="Zinc_finger_PHD-type_CS"/>
</dbReference>
<organism evidence="10 11">
    <name type="scientific">Metschnikowia bicuspidata</name>
    <dbReference type="NCBI Taxonomy" id="27322"/>
    <lineage>
        <taxon>Eukaryota</taxon>
        <taxon>Fungi</taxon>
        <taxon>Dikarya</taxon>
        <taxon>Ascomycota</taxon>
        <taxon>Saccharomycotina</taxon>
        <taxon>Pichiomycetes</taxon>
        <taxon>Metschnikowiaceae</taxon>
        <taxon>Metschnikowia</taxon>
    </lineage>
</organism>
<comment type="subcellular location">
    <subcellularLocation>
        <location evidence="1">Nucleus</location>
    </subcellularLocation>
</comment>
<gene>
    <name evidence="10" type="ORF">METBISCDRAFT_16207</name>
</gene>
<dbReference type="CDD" id="cd15492">
    <property type="entry name" value="PHD_BRPF_JADE_like"/>
    <property type="match status" value="1"/>
</dbReference>
<dbReference type="EMBL" id="ML004458">
    <property type="protein sequence ID" value="RKP30467.1"/>
    <property type="molecule type" value="Genomic_DNA"/>
</dbReference>
<evidence type="ECO:0000256" key="1">
    <source>
        <dbReference type="ARBA" id="ARBA00004123"/>
    </source>
</evidence>
<dbReference type="Gene3D" id="3.30.40.10">
    <property type="entry name" value="Zinc/RING finger domain, C3HC4 (zinc finger)"/>
    <property type="match status" value="2"/>
</dbReference>
<dbReference type="InterPro" id="IPR050701">
    <property type="entry name" value="Histone_Mod_Regulator"/>
</dbReference>
<dbReference type="PROSITE" id="PS51805">
    <property type="entry name" value="EPHD"/>
    <property type="match status" value="1"/>
</dbReference>
<dbReference type="PANTHER" id="PTHR13793">
    <property type="entry name" value="PHD FINGER PROTEINS"/>
    <property type="match status" value="1"/>
</dbReference>
<dbReference type="InterPro" id="IPR001965">
    <property type="entry name" value="Znf_PHD"/>
</dbReference>
<evidence type="ECO:0000259" key="8">
    <source>
        <dbReference type="PROSITE" id="PS50016"/>
    </source>
</evidence>
<evidence type="ECO:0000256" key="4">
    <source>
        <dbReference type="ARBA" id="ARBA00022771"/>
    </source>
</evidence>
<dbReference type="PROSITE" id="PS01359">
    <property type="entry name" value="ZF_PHD_1"/>
    <property type="match status" value="1"/>
</dbReference>
<dbReference type="InterPro" id="IPR019787">
    <property type="entry name" value="Znf_PHD-finger"/>
</dbReference>
<evidence type="ECO:0000256" key="3">
    <source>
        <dbReference type="ARBA" id="ARBA00022737"/>
    </source>
</evidence>
<evidence type="ECO:0000256" key="7">
    <source>
        <dbReference type="PROSITE-ProRule" id="PRU00146"/>
    </source>
</evidence>
<dbReference type="Proteomes" id="UP000268321">
    <property type="component" value="Unassembled WGS sequence"/>
</dbReference>
<dbReference type="InterPro" id="IPR011011">
    <property type="entry name" value="Znf_FYVE_PHD"/>
</dbReference>
<evidence type="ECO:0000256" key="2">
    <source>
        <dbReference type="ARBA" id="ARBA00022723"/>
    </source>
</evidence>
<evidence type="ECO:0000256" key="6">
    <source>
        <dbReference type="ARBA" id="ARBA00023242"/>
    </source>
</evidence>
<reference evidence="11" key="1">
    <citation type="journal article" date="2018" name="Nat. Microbiol.">
        <title>Leveraging single-cell genomics to expand the fungal tree of life.</title>
        <authorList>
            <person name="Ahrendt S.R."/>
            <person name="Quandt C.A."/>
            <person name="Ciobanu D."/>
            <person name="Clum A."/>
            <person name="Salamov A."/>
            <person name="Andreopoulos B."/>
            <person name="Cheng J.F."/>
            <person name="Woyke T."/>
            <person name="Pelin A."/>
            <person name="Henrissat B."/>
            <person name="Reynolds N.K."/>
            <person name="Benny G.L."/>
            <person name="Smith M.E."/>
            <person name="James T.Y."/>
            <person name="Grigoriev I.V."/>
        </authorList>
    </citation>
    <scope>NUCLEOTIDE SEQUENCE [LARGE SCALE GENOMIC DNA]</scope>
    <source>
        <strain evidence="11">Baker2002</strain>
    </source>
</reference>
<dbReference type="PROSITE" id="PS50016">
    <property type="entry name" value="ZF_PHD_2"/>
    <property type="match status" value="1"/>
</dbReference>
<name>A0A4P9ZC65_9ASCO</name>
<evidence type="ECO:0000313" key="11">
    <source>
        <dbReference type="Proteomes" id="UP000268321"/>
    </source>
</evidence>
<dbReference type="Pfam" id="PF13832">
    <property type="entry name" value="zf-HC5HC2H_2"/>
    <property type="match status" value="1"/>
</dbReference>
<feature type="domain" description="PHD-type" evidence="8">
    <location>
        <begin position="198"/>
        <end position="248"/>
    </location>
</feature>
<evidence type="ECO:0008006" key="12">
    <source>
        <dbReference type="Google" id="ProtNLM"/>
    </source>
</evidence>
<dbReference type="InterPro" id="IPR034732">
    <property type="entry name" value="EPHD"/>
</dbReference>
<protein>
    <recommendedName>
        <fullName evidence="12">PHD-type domain-containing protein</fullName>
    </recommendedName>
</protein>
<dbReference type="AlphaFoldDB" id="A0A4P9ZC65"/>